<reference evidence="4" key="1">
    <citation type="submission" date="2021-01" db="EMBL/GenBank/DDBJ databases">
        <authorList>
            <person name="Corre E."/>
            <person name="Pelletier E."/>
            <person name="Niang G."/>
            <person name="Scheremetjew M."/>
            <person name="Finn R."/>
            <person name="Kale V."/>
            <person name="Holt S."/>
            <person name="Cochrane G."/>
            <person name="Meng A."/>
            <person name="Brown T."/>
            <person name="Cohen L."/>
        </authorList>
    </citation>
    <scope>NUCLEOTIDE SEQUENCE</scope>
    <source>
        <strain evidence="4">GSBS06</strain>
    </source>
</reference>
<dbReference type="SUPFAM" id="SSF57850">
    <property type="entry name" value="RING/U-box"/>
    <property type="match status" value="1"/>
</dbReference>
<dbReference type="InterPro" id="IPR013083">
    <property type="entry name" value="Znf_RING/FYVE/PHD"/>
</dbReference>
<gene>
    <name evidence="4" type="ORF">ASTO00021_LOCUS14810</name>
</gene>
<dbReference type="EMBL" id="HBIN01019420">
    <property type="protein sequence ID" value="CAE0444771.1"/>
    <property type="molecule type" value="Transcribed_RNA"/>
</dbReference>
<name>A0A7S3PN21_9STRA</name>
<evidence type="ECO:0000256" key="1">
    <source>
        <dbReference type="PROSITE-ProRule" id="PRU00175"/>
    </source>
</evidence>
<keyword evidence="2" id="KW-0812">Transmembrane</keyword>
<proteinExistence type="predicted"/>
<accession>A0A7S3PN21</accession>
<evidence type="ECO:0000313" key="4">
    <source>
        <dbReference type="EMBL" id="CAE0444771.1"/>
    </source>
</evidence>
<protein>
    <recommendedName>
        <fullName evidence="3">RING-type domain-containing protein</fullName>
    </recommendedName>
</protein>
<keyword evidence="1" id="KW-0479">Metal-binding</keyword>
<keyword evidence="1" id="KW-0862">Zinc</keyword>
<evidence type="ECO:0000259" key="3">
    <source>
        <dbReference type="PROSITE" id="PS50089"/>
    </source>
</evidence>
<dbReference type="InterPro" id="IPR001841">
    <property type="entry name" value="Znf_RING"/>
</dbReference>
<organism evidence="4">
    <name type="scientific">Aplanochytrium stocchinoi</name>
    <dbReference type="NCBI Taxonomy" id="215587"/>
    <lineage>
        <taxon>Eukaryota</taxon>
        <taxon>Sar</taxon>
        <taxon>Stramenopiles</taxon>
        <taxon>Bigyra</taxon>
        <taxon>Labyrinthulomycetes</taxon>
        <taxon>Thraustochytrida</taxon>
        <taxon>Thraustochytriidae</taxon>
        <taxon>Aplanochytrium</taxon>
    </lineage>
</organism>
<keyword evidence="1" id="KW-0863">Zinc-finger</keyword>
<dbReference type="GO" id="GO:0008270">
    <property type="term" value="F:zinc ion binding"/>
    <property type="evidence" value="ECO:0007669"/>
    <property type="project" value="UniProtKB-KW"/>
</dbReference>
<dbReference type="Gene3D" id="3.30.40.10">
    <property type="entry name" value="Zinc/RING finger domain, C3HC4 (zinc finger)"/>
    <property type="match status" value="1"/>
</dbReference>
<sequence length="127" mass="14080">MAFHPWQFAIGVIVAITGAFFFVKATEPEFCTSRSGASASKRQTSDYGRVQKVGGDFEMYHQGKPKETSCTVCFEPYDDAIHHPVKFIPCKHTCCANCSSGIKVCHLCRSAIESRTLLFNTHAVKVE</sequence>
<feature type="transmembrane region" description="Helical" evidence="2">
    <location>
        <begin position="6"/>
        <end position="25"/>
    </location>
</feature>
<dbReference type="AlphaFoldDB" id="A0A7S3PN21"/>
<evidence type="ECO:0000256" key="2">
    <source>
        <dbReference type="SAM" id="Phobius"/>
    </source>
</evidence>
<keyword evidence="2" id="KW-0472">Membrane</keyword>
<dbReference type="PROSITE" id="PS50089">
    <property type="entry name" value="ZF_RING_2"/>
    <property type="match status" value="1"/>
</dbReference>
<keyword evidence="2" id="KW-1133">Transmembrane helix</keyword>
<feature type="domain" description="RING-type" evidence="3">
    <location>
        <begin position="70"/>
        <end position="109"/>
    </location>
</feature>